<reference evidence="2 3" key="1">
    <citation type="submission" date="2020-08" db="EMBL/GenBank/DDBJ databases">
        <title>Genomic Encyclopedia of Type Strains, Phase IV (KMG-IV): sequencing the most valuable type-strain genomes for metagenomic binning, comparative biology and taxonomic classification.</title>
        <authorList>
            <person name="Goeker M."/>
        </authorList>
    </citation>
    <scope>NUCLEOTIDE SEQUENCE [LARGE SCALE GENOMIC DNA]</scope>
    <source>
        <strain evidence="2 3">DSM 15743</strain>
    </source>
</reference>
<dbReference type="RefSeq" id="WP_027316079.1">
    <property type="nucleotide sequence ID" value="NZ_JACIDC010000018.1"/>
</dbReference>
<gene>
    <name evidence="2" type="ORF">GGR34_003729</name>
</gene>
<evidence type="ECO:0000313" key="2">
    <source>
        <dbReference type="EMBL" id="MBB4042044.1"/>
    </source>
</evidence>
<comment type="caution">
    <text evidence="2">The sequence shown here is derived from an EMBL/GenBank/DDBJ whole genome shotgun (WGS) entry which is preliminary data.</text>
</comment>
<accession>A0A7W6IJL5</accession>
<name>A0A7W6IJL5_9HYPH</name>
<dbReference type="AlphaFoldDB" id="A0A7W6IJL5"/>
<dbReference type="Proteomes" id="UP000519439">
    <property type="component" value="Unassembled WGS sequence"/>
</dbReference>
<proteinExistence type="predicted"/>
<evidence type="ECO:0000313" key="3">
    <source>
        <dbReference type="Proteomes" id="UP000519439"/>
    </source>
</evidence>
<feature type="region of interest" description="Disordered" evidence="1">
    <location>
        <begin position="94"/>
        <end position="118"/>
    </location>
</feature>
<sequence>MSTRPIRKFDTLLGTVNRGRFAEKCDEHLTTALETLEALPNEKGTATITVTVTLTYDSGRIDVKPAVKSKLPEEKAFSPTPFWAFEGGLSVQHPSQMDMFGGPRVAADQDRDRDRDFA</sequence>
<dbReference type="EMBL" id="JACIDC010000018">
    <property type="protein sequence ID" value="MBB4042044.1"/>
    <property type="molecule type" value="Genomic_DNA"/>
</dbReference>
<keyword evidence="3" id="KW-1185">Reference proteome</keyword>
<protein>
    <submittedName>
        <fullName evidence="2">Uncharacterized protein</fullName>
    </submittedName>
</protein>
<organism evidence="2 3">
    <name type="scientific">Microvirga flocculans</name>
    <dbReference type="NCBI Taxonomy" id="217168"/>
    <lineage>
        <taxon>Bacteria</taxon>
        <taxon>Pseudomonadati</taxon>
        <taxon>Pseudomonadota</taxon>
        <taxon>Alphaproteobacteria</taxon>
        <taxon>Hyphomicrobiales</taxon>
        <taxon>Methylobacteriaceae</taxon>
        <taxon>Microvirga</taxon>
    </lineage>
</organism>
<evidence type="ECO:0000256" key="1">
    <source>
        <dbReference type="SAM" id="MobiDB-lite"/>
    </source>
</evidence>
<feature type="compositionally biased region" description="Basic and acidic residues" evidence="1">
    <location>
        <begin position="107"/>
        <end position="118"/>
    </location>
</feature>